<dbReference type="PANTHER" id="PTHR24300">
    <property type="entry name" value="CYTOCHROME P450 508A4-RELATED"/>
    <property type="match status" value="1"/>
</dbReference>
<feature type="transmembrane region" description="Helical" evidence="6">
    <location>
        <begin position="639"/>
        <end position="659"/>
    </location>
</feature>
<organism evidence="7 8">
    <name type="scientific">Chloebia gouldiae</name>
    <name type="common">Gouldian finch</name>
    <name type="synonym">Erythrura gouldiae</name>
    <dbReference type="NCBI Taxonomy" id="44316"/>
    <lineage>
        <taxon>Eukaryota</taxon>
        <taxon>Metazoa</taxon>
        <taxon>Chordata</taxon>
        <taxon>Craniata</taxon>
        <taxon>Vertebrata</taxon>
        <taxon>Euteleostomi</taxon>
        <taxon>Archelosauria</taxon>
        <taxon>Archosauria</taxon>
        <taxon>Dinosauria</taxon>
        <taxon>Saurischia</taxon>
        <taxon>Theropoda</taxon>
        <taxon>Coelurosauria</taxon>
        <taxon>Aves</taxon>
        <taxon>Neognathae</taxon>
        <taxon>Neoaves</taxon>
        <taxon>Telluraves</taxon>
        <taxon>Australaves</taxon>
        <taxon>Passeriformes</taxon>
        <taxon>Passeroidea</taxon>
        <taxon>Passeridae</taxon>
        <taxon>Chloebia</taxon>
    </lineage>
</organism>
<feature type="region of interest" description="Disordered" evidence="5">
    <location>
        <begin position="50"/>
        <end position="118"/>
    </location>
</feature>
<feature type="region of interest" description="Disordered" evidence="5">
    <location>
        <begin position="536"/>
        <end position="608"/>
    </location>
</feature>
<dbReference type="InterPro" id="IPR036396">
    <property type="entry name" value="Cyt_P450_sf"/>
</dbReference>
<feature type="region of interest" description="Disordered" evidence="5">
    <location>
        <begin position="1794"/>
        <end position="1813"/>
    </location>
</feature>
<keyword evidence="6" id="KW-0472">Membrane</keyword>
<reference evidence="7 8" key="1">
    <citation type="journal article" date="2018" name="Proc. R. Soc. B">
        <title>A non-coding region near Follistatin controls head colour polymorphism in the Gouldian finch.</title>
        <authorList>
            <person name="Toomey M.B."/>
            <person name="Marques C.I."/>
            <person name="Andrade P."/>
            <person name="Araujo P.M."/>
            <person name="Sabatino S."/>
            <person name="Gazda M.A."/>
            <person name="Afonso S."/>
            <person name="Lopes R.J."/>
            <person name="Corbo J.C."/>
            <person name="Carneiro M."/>
        </authorList>
    </citation>
    <scope>NUCLEOTIDE SEQUENCE [LARGE SCALE GENOMIC DNA]</scope>
    <source>
        <strain evidence="7">Red01</strain>
        <tissue evidence="7">Muscle</tissue>
    </source>
</reference>
<dbReference type="PANTHER" id="PTHR24300:SF389">
    <property type="entry name" value="CYTOCHROME P450 2C20"/>
    <property type="match status" value="1"/>
</dbReference>
<gene>
    <name evidence="7" type="ORF">DV515_00016291</name>
</gene>
<dbReference type="GO" id="GO:0005506">
    <property type="term" value="F:iron ion binding"/>
    <property type="evidence" value="ECO:0007669"/>
    <property type="project" value="InterPro"/>
</dbReference>
<dbReference type="GO" id="GO:0020037">
    <property type="term" value="F:heme binding"/>
    <property type="evidence" value="ECO:0007669"/>
    <property type="project" value="InterPro"/>
</dbReference>
<comment type="similarity">
    <text evidence="2">Belongs to the cytochrome P450 family.</text>
</comment>
<feature type="transmembrane region" description="Helical" evidence="6">
    <location>
        <begin position="1283"/>
        <end position="1306"/>
    </location>
</feature>
<evidence type="ECO:0000256" key="1">
    <source>
        <dbReference type="ARBA" id="ARBA00001971"/>
    </source>
</evidence>
<keyword evidence="4" id="KW-0408">Iron</keyword>
<comment type="caution">
    <text evidence="7">The sequence shown here is derived from an EMBL/GenBank/DDBJ whole genome shotgun (WGS) entry which is preliminary data.</text>
</comment>
<keyword evidence="8" id="KW-1185">Reference proteome</keyword>
<evidence type="ECO:0000256" key="2">
    <source>
        <dbReference type="ARBA" id="ARBA00010617"/>
    </source>
</evidence>
<dbReference type="GO" id="GO:0019373">
    <property type="term" value="P:epoxygenase P450 pathway"/>
    <property type="evidence" value="ECO:0007669"/>
    <property type="project" value="TreeGrafter"/>
</dbReference>
<protein>
    <submittedName>
        <fullName evidence="7">Uncharacterized protein</fullName>
    </submittedName>
</protein>
<name>A0A3L8RTH0_CHLGU</name>
<keyword evidence="6" id="KW-0812">Transmembrane</keyword>
<dbReference type="EMBL" id="QUSF01000281">
    <property type="protein sequence ID" value="RLV84379.1"/>
    <property type="molecule type" value="Genomic_DNA"/>
</dbReference>
<feature type="compositionally biased region" description="Low complexity" evidence="5">
    <location>
        <begin position="564"/>
        <end position="574"/>
    </location>
</feature>
<feature type="compositionally biased region" description="Basic and acidic residues" evidence="5">
    <location>
        <begin position="330"/>
        <end position="346"/>
    </location>
</feature>
<dbReference type="SUPFAM" id="SSF48264">
    <property type="entry name" value="Cytochrome P450"/>
    <property type="match status" value="3"/>
</dbReference>
<feature type="region of interest" description="Disordered" evidence="5">
    <location>
        <begin position="704"/>
        <end position="728"/>
    </location>
</feature>
<dbReference type="Proteomes" id="UP000276834">
    <property type="component" value="Unassembled WGS sequence"/>
</dbReference>
<evidence type="ECO:0000256" key="4">
    <source>
        <dbReference type="ARBA" id="ARBA00023004"/>
    </source>
</evidence>
<evidence type="ECO:0000313" key="7">
    <source>
        <dbReference type="EMBL" id="RLV84379.1"/>
    </source>
</evidence>
<sequence length="2127" mass="227260">MPANETINYCRLSANLPEPPFTPHTHHPSYGQQGKEAGIAAGAGLGFRTGGRGAVPAGRTRSSGAFPRVSTSRDAAGRSPGSVPSGILPLTRGARGGTDPAGTAGRAAPLPPSAWLSSFQPRKDPNEGWLSLINHYPSHACSQCWDCALLCCATLVQITYCCCSIATNTGSRCLMIFTEGKTTWLPHTHSRSHPWCPTGPSEITPGKAWPGCLPGLAGTWRWRKEGPNAAVLSPQRVQGWTRRYQPGACSVPRAVTRAGTCDRGPLTASRATLVTNDTGPVITARLRSASAAALLRATKNTPSSVINCLAGRGRGHSLESATEVFAQPPSHRDEALEEQSTREGGTRRTSLALVSVKAEQAKPWPELCSVSKVGSGNQLENSLDGKAAGSSPKAWVSLILWLLREMLCSRAVEQVRLCSASTTEFPLLRAPSCAGTSRDPNLLPLLLQEESHPFLGRWGDCACGVTVSMGGGVPVPDVLVCSQMCRHSAPLASCLCFPEHTLLGQCPGEKALTSGAVTREDMKGLARTVTVTSSAACHHEGAASKGDRERGQGTPPPPQCSRGSQSSQAPSQPSGDGRGPAGTEQRRWVPEQPGAPEPGKGRACTEQGRAHTAALGSALCPVPSLEFLFLLGSTVRMDAGSAGLLVTLLLLSILWFLAWRSDKKRSRLPPGPAPWPILGNLWQKDVLPLYRHYEKVRDKSPCWTHSQDSRTASGKPLAKIKGESYGHPRGDNAPPRAAVLLFRAAPGDDALNPQSGTGIKPTGTGLAGGTSPPCWAFTSAVGSTNWCGTLAHGALHPPQLSSTYGPIFTVWLGLKPVVVLCGYKAVKDALVGHSEEFGGRPQIPLLMQLSKDYGECLDLSWIHLAPHPLVGTVHTCIVPWLLALLLLSLAQSRVPTPGEQQGGQGLISSASQQDLFTLSTLRDFGMGKNSMSQKVQEEAQHLVELLGKLEGDVAPVLAGLVAGRGHTRSSWDMCGPRAVCTGRAEIQPHPTKELQGCATGTAEGPGGRSCSELVQGWPQPRSTPCRKNRNREQNCLGHCPGDSGFSGPCQRIFWGFLQMLEGFRAGRWMRSPQLRGALCCGCQAPQISRGPKSGAQSSAFEPMTMFRHAVSNVICSVVFGSRYSYSDVAFLELLNAIGNYVSFFLSPMAKVGAWPPRRLRVLPAVGGQPLPCPLCPQVYNTFPSIMDRLPGPHKRVLAECQKLKEHIQEKVQFHQLTLDSSCPRDYIDCFLIRAEKVEGGLPSSLAAAWSITQTHQIPPHHTLPQEKGSPETMYSHNDLIMSVFNLFGAGTVTTSNTLVFFLLMLAKHPHIQGTQQNTAAPVPGCSWGTGSQPWRVPPGGRPESCCGTQTPTGQGDPGALPAPHPCPPSLPVRVAWPAGDALSLPDAGRDGAEICFWALQGLRAGCSPSSPPLGLGSKLWGRCTAGTHPPASPAKVQEEIDAVVGPGRAPSTEDKLWMPYTNAVIHELQRFHKSRIENFPRMTTQDVLFRGYTIPKVLRVAPEPLSPRESWPCLLPVSLNCLHTSEVSSCPAQGPRPFLSSPGKQLFPMEPCRAAGPGQEPGLAWGQASPPALGRSGDSHPSWFDHEHWNSSCFGFGALRGARTGIHGSNLGIYWQDLGDTRAPHHLSQLPPHGNPLGYWGAHPASPVSPGCSPHAIHRSRAHGIALKSFLISGTPVIPVLSSVHSDPTQWENPRKVDPAHFLDEKGEFRKHEAFMAFSAGQCSPPCQLHAQDGTTVPPCHGLPATLCPLMPHWGKRMCPGEALARIELFLFLTTLLQSFTFQLATEHRELDLEEGDPRQVLRSPTPARDKERFSRCLHPCPRASPMATRAQPPQEGHFGLGASPLRTPHEQPAPSPSLTIPGTRGRQHCFSSPIPIPSHPIPSHPIPSHPIPSHPIPSRPVPSRPVPSRPVPSRPVPSHPIPSHPIPAGCLGLLGSLSLFLHLSQNSSSQEITQASIQCQSCHSRDTFHCPRLLQTLSNLALGTARDPGAATAALGTLMERNFFPTAHLTLPCSSLKSLPFGLSLHSLSQPLQVLERALRCPWTAGVTLGVLRGAGRGGCAPSLLLLRSSCVSTGAWAPCEAWDFSVWGKSGLSRAARAGFGAPANTERGTAGTLPWGREVKSRPG</sequence>
<dbReference type="InterPro" id="IPR050182">
    <property type="entry name" value="Cytochrome_P450_fam2"/>
</dbReference>
<feature type="compositionally biased region" description="Pro residues" evidence="5">
    <location>
        <begin position="1875"/>
        <end position="1922"/>
    </location>
</feature>
<feature type="compositionally biased region" description="Basic and acidic residues" evidence="5">
    <location>
        <begin position="537"/>
        <end position="551"/>
    </location>
</feature>
<feature type="region of interest" description="Disordered" evidence="5">
    <location>
        <begin position="2105"/>
        <end position="2127"/>
    </location>
</feature>
<dbReference type="OrthoDB" id="2789670at2759"/>
<keyword evidence="6" id="KW-1133">Transmembrane helix</keyword>
<feature type="region of interest" description="Disordered" evidence="5">
    <location>
        <begin position="1819"/>
        <end position="1922"/>
    </location>
</feature>
<feature type="region of interest" description="Disordered" evidence="5">
    <location>
        <begin position="324"/>
        <end position="349"/>
    </location>
</feature>
<dbReference type="PRINTS" id="PR00463">
    <property type="entry name" value="EP450I"/>
</dbReference>
<dbReference type="GO" id="GO:0005737">
    <property type="term" value="C:cytoplasm"/>
    <property type="evidence" value="ECO:0007669"/>
    <property type="project" value="TreeGrafter"/>
</dbReference>
<evidence type="ECO:0000256" key="3">
    <source>
        <dbReference type="ARBA" id="ARBA00022723"/>
    </source>
</evidence>
<evidence type="ECO:0000256" key="5">
    <source>
        <dbReference type="SAM" id="MobiDB-lite"/>
    </source>
</evidence>
<accession>A0A3L8RTH0</accession>
<evidence type="ECO:0000256" key="6">
    <source>
        <dbReference type="SAM" id="Phobius"/>
    </source>
</evidence>
<evidence type="ECO:0000313" key="8">
    <source>
        <dbReference type="Proteomes" id="UP000276834"/>
    </source>
</evidence>
<comment type="cofactor">
    <cofactor evidence="1">
        <name>heme</name>
        <dbReference type="ChEBI" id="CHEBI:30413"/>
    </cofactor>
</comment>
<dbReference type="GO" id="GO:0016712">
    <property type="term" value="F:oxidoreductase activity, acting on paired donors, with incorporation or reduction of molecular oxygen, reduced flavin or flavoprotein as one donor, and incorporation of one atom of oxygen"/>
    <property type="evidence" value="ECO:0007669"/>
    <property type="project" value="TreeGrafter"/>
</dbReference>
<dbReference type="Gene3D" id="1.10.630.10">
    <property type="entry name" value="Cytochrome P450"/>
    <property type="match status" value="2"/>
</dbReference>
<dbReference type="GO" id="GO:0006805">
    <property type="term" value="P:xenobiotic metabolic process"/>
    <property type="evidence" value="ECO:0007669"/>
    <property type="project" value="TreeGrafter"/>
</dbReference>
<dbReference type="Pfam" id="PF00067">
    <property type="entry name" value="p450"/>
    <property type="match status" value="6"/>
</dbReference>
<dbReference type="InterPro" id="IPR001128">
    <property type="entry name" value="Cyt_P450"/>
</dbReference>
<dbReference type="InterPro" id="IPR002401">
    <property type="entry name" value="Cyt_P450_E_grp-I"/>
</dbReference>
<dbReference type="GO" id="GO:0008392">
    <property type="term" value="F:arachidonate epoxygenase activity"/>
    <property type="evidence" value="ECO:0007669"/>
    <property type="project" value="TreeGrafter"/>
</dbReference>
<keyword evidence="3" id="KW-0479">Metal-binding</keyword>
<proteinExistence type="inferred from homology"/>